<dbReference type="GO" id="GO:0008977">
    <property type="term" value="F:prephenate dehydrogenase (NAD+) activity"/>
    <property type="evidence" value="ECO:0007669"/>
    <property type="project" value="InterPro"/>
</dbReference>
<feature type="domain" description="Prephenate/arogenate dehydrogenase" evidence="2">
    <location>
        <begin position="3"/>
        <end position="291"/>
    </location>
</feature>
<dbReference type="GO" id="GO:0006571">
    <property type="term" value="P:tyrosine biosynthetic process"/>
    <property type="evidence" value="ECO:0007669"/>
    <property type="project" value="InterPro"/>
</dbReference>
<keyword evidence="1" id="KW-0560">Oxidoreductase</keyword>
<dbReference type="Pfam" id="PF02153">
    <property type="entry name" value="PDH_N"/>
    <property type="match status" value="1"/>
</dbReference>
<dbReference type="InterPro" id="IPR046825">
    <property type="entry name" value="PDH_C"/>
</dbReference>
<name>A0A1H8HF88_9BURK</name>
<dbReference type="OrthoDB" id="9809920at2"/>
<dbReference type="AlphaFoldDB" id="A0A1H8HF88"/>
<dbReference type="PROSITE" id="PS51176">
    <property type="entry name" value="PDH_ADH"/>
    <property type="match status" value="1"/>
</dbReference>
<dbReference type="Pfam" id="PF20463">
    <property type="entry name" value="PDH_C"/>
    <property type="match status" value="1"/>
</dbReference>
<keyword evidence="4" id="KW-1185">Reference proteome</keyword>
<reference evidence="3 4" key="1">
    <citation type="submission" date="2016-10" db="EMBL/GenBank/DDBJ databases">
        <authorList>
            <person name="de Groot N.N."/>
        </authorList>
    </citation>
    <scope>NUCLEOTIDE SEQUENCE [LARGE SCALE GENOMIC DNA]</scope>
    <source>
        <strain evidence="3 4">DSM 15123</strain>
    </source>
</reference>
<dbReference type="FunFam" id="3.40.50.720:FF:000208">
    <property type="entry name" value="Prephenate dehydrogenase"/>
    <property type="match status" value="1"/>
</dbReference>
<dbReference type="InterPro" id="IPR046826">
    <property type="entry name" value="PDH_N"/>
</dbReference>
<evidence type="ECO:0000313" key="4">
    <source>
        <dbReference type="Proteomes" id="UP000199531"/>
    </source>
</evidence>
<dbReference type="InterPro" id="IPR036291">
    <property type="entry name" value="NAD(P)-bd_dom_sf"/>
</dbReference>
<dbReference type="GO" id="GO:0004665">
    <property type="term" value="F:prephenate dehydrogenase (NADP+) activity"/>
    <property type="evidence" value="ECO:0007669"/>
    <property type="project" value="InterPro"/>
</dbReference>
<accession>A0A1H8HF88</accession>
<sequence>MFHRLALIGCGLMGGSLSLAMQRAGLVQNVIGYSPNPATVQEALRRGVLTETAGSAGLAVAHADLVVVAVPVAATGSVLKQIAGQLRPDAVVTDVGSTKQNVIDDALEALGARAGQFVPAHPIAGKEVAGVAHADPDLYRDRLVILTPARHTRIGPLQQITNLWEALGCKVQTMTPQAHDAAFAAVSHLPHMTAFALMHSILHQDDAADTLALGGSGFRDFTRIAAGDPAMWRDIFLCNREEMLRQTEQLIASLHVFTDAIAKCDGEALHALISEASEARSQWRMITRDENARL</sequence>
<dbReference type="RefSeq" id="WP_091816127.1">
    <property type="nucleotide sequence ID" value="NZ_FOCW01000002.1"/>
</dbReference>
<dbReference type="SUPFAM" id="SSF48179">
    <property type="entry name" value="6-phosphogluconate dehydrogenase C-terminal domain-like"/>
    <property type="match status" value="1"/>
</dbReference>
<evidence type="ECO:0000313" key="3">
    <source>
        <dbReference type="EMBL" id="SEN54624.1"/>
    </source>
</evidence>
<dbReference type="InterPro" id="IPR008927">
    <property type="entry name" value="6-PGluconate_DH-like_C_sf"/>
</dbReference>
<evidence type="ECO:0000259" key="2">
    <source>
        <dbReference type="PROSITE" id="PS51176"/>
    </source>
</evidence>
<organism evidence="3 4">
    <name type="scientific">Brachymonas denitrificans DSM 15123</name>
    <dbReference type="NCBI Taxonomy" id="1121117"/>
    <lineage>
        <taxon>Bacteria</taxon>
        <taxon>Pseudomonadati</taxon>
        <taxon>Pseudomonadota</taxon>
        <taxon>Betaproteobacteria</taxon>
        <taxon>Burkholderiales</taxon>
        <taxon>Comamonadaceae</taxon>
        <taxon>Brachymonas</taxon>
    </lineage>
</organism>
<dbReference type="GO" id="GO:0070403">
    <property type="term" value="F:NAD+ binding"/>
    <property type="evidence" value="ECO:0007669"/>
    <property type="project" value="InterPro"/>
</dbReference>
<dbReference type="EMBL" id="FOCW01000002">
    <property type="protein sequence ID" value="SEN54624.1"/>
    <property type="molecule type" value="Genomic_DNA"/>
</dbReference>
<gene>
    <name evidence="3" type="ORF">SAMN02745977_01530</name>
</gene>
<evidence type="ECO:0000256" key="1">
    <source>
        <dbReference type="ARBA" id="ARBA00023002"/>
    </source>
</evidence>
<dbReference type="SUPFAM" id="SSF51735">
    <property type="entry name" value="NAD(P)-binding Rossmann-fold domains"/>
    <property type="match status" value="1"/>
</dbReference>
<protein>
    <submittedName>
        <fullName evidence="3">Prephenate dehydrogenase</fullName>
    </submittedName>
</protein>
<dbReference type="InterPro" id="IPR050812">
    <property type="entry name" value="Preph/Arog_dehydrog"/>
</dbReference>
<dbReference type="STRING" id="1121117.SAMN02745977_01530"/>
<dbReference type="Proteomes" id="UP000199531">
    <property type="component" value="Unassembled WGS sequence"/>
</dbReference>
<dbReference type="Gene3D" id="3.40.50.720">
    <property type="entry name" value="NAD(P)-binding Rossmann-like Domain"/>
    <property type="match status" value="1"/>
</dbReference>
<dbReference type="PANTHER" id="PTHR21363">
    <property type="entry name" value="PREPHENATE DEHYDROGENASE"/>
    <property type="match status" value="1"/>
</dbReference>
<dbReference type="InterPro" id="IPR003099">
    <property type="entry name" value="Prephen_DH"/>
</dbReference>
<dbReference type="Gene3D" id="1.10.3660.10">
    <property type="entry name" value="6-phosphogluconate dehydrogenase C-terminal like domain"/>
    <property type="match status" value="1"/>
</dbReference>
<proteinExistence type="predicted"/>
<dbReference type="PANTHER" id="PTHR21363:SF0">
    <property type="entry name" value="PREPHENATE DEHYDROGENASE [NADP(+)]"/>
    <property type="match status" value="1"/>
</dbReference>